<sequence>MPGPAGEVNPADEAVPADAETRVRLAAVAMTAAARKVRPKIIDCLRVAVGWPTPAAARRGSRVRRPGWIRRGDDR</sequence>
<gene>
    <name evidence="1" type="ORF">GCM10023322_58860</name>
</gene>
<evidence type="ECO:0000313" key="1">
    <source>
        <dbReference type="EMBL" id="GAA5194443.1"/>
    </source>
</evidence>
<reference evidence="2" key="1">
    <citation type="journal article" date="2019" name="Int. J. Syst. Evol. Microbiol.">
        <title>The Global Catalogue of Microorganisms (GCM) 10K type strain sequencing project: providing services to taxonomists for standard genome sequencing and annotation.</title>
        <authorList>
            <consortium name="The Broad Institute Genomics Platform"/>
            <consortium name="The Broad Institute Genome Sequencing Center for Infectious Disease"/>
            <person name="Wu L."/>
            <person name="Ma J."/>
        </authorList>
    </citation>
    <scope>NUCLEOTIDE SEQUENCE [LARGE SCALE GENOMIC DNA]</scope>
    <source>
        <strain evidence="2">JCM 18304</strain>
    </source>
</reference>
<organism evidence="1 2">
    <name type="scientific">Rugosimonospora acidiphila</name>
    <dbReference type="NCBI Taxonomy" id="556531"/>
    <lineage>
        <taxon>Bacteria</taxon>
        <taxon>Bacillati</taxon>
        <taxon>Actinomycetota</taxon>
        <taxon>Actinomycetes</taxon>
        <taxon>Micromonosporales</taxon>
        <taxon>Micromonosporaceae</taxon>
        <taxon>Rugosimonospora</taxon>
    </lineage>
</organism>
<comment type="caution">
    <text evidence="1">The sequence shown here is derived from an EMBL/GenBank/DDBJ whole genome shotgun (WGS) entry which is preliminary data.</text>
</comment>
<evidence type="ECO:0008006" key="3">
    <source>
        <dbReference type="Google" id="ProtNLM"/>
    </source>
</evidence>
<dbReference type="EMBL" id="BAABJQ010000021">
    <property type="protein sequence ID" value="GAA5194443.1"/>
    <property type="molecule type" value="Genomic_DNA"/>
</dbReference>
<accession>A0ABP9SD94</accession>
<proteinExistence type="predicted"/>
<dbReference type="Proteomes" id="UP001501570">
    <property type="component" value="Unassembled WGS sequence"/>
</dbReference>
<name>A0ABP9SD94_9ACTN</name>
<keyword evidence="2" id="KW-1185">Reference proteome</keyword>
<evidence type="ECO:0000313" key="2">
    <source>
        <dbReference type="Proteomes" id="UP001501570"/>
    </source>
</evidence>
<protein>
    <recommendedName>
        <fullName evidence="3">Acyl-CoA carboxylase subunit epsilon</fullName>
    </recommendedName>
</protein>